<dbReference type="AlphaFoldDB" id="A0ABD0WJQ3"/>
<dbReference type="SUPFAM" id="SSF54236">
    <property type="entry name" value="Ubiquitin-like"/>
    <property type="match status" value="1"/>
</dbReference>
<dbReference type="EMBL" id="JAGEUA010000007">
    <property type="protein sequence ID" value="KAL0970208.1"/>
    <property type="molecule type" value="Genomic_DNA"/>
</dbReference>
<protein>
    <recommendedName>
        <fullName evidence="1">Ubiquitin-like domain-containing protein</fullName>
    </recommendedName>
</protein>
<evidence type="ECO:0000313" key="3">
    <source>
        <dbReference type="Proteomes" id="UP001557470"/>
    </source>
</evidence>
<dbReference type="Proteomes" id="UP001557470">
    <property type="component" value="Unassembled WGS sequence"/>
</dbReference>
<accession>A0ABD0WJQ3</accession>
<dbReference type="Gene3D" id="3.10.20.90">
    <property type="entry name" value="Phosphatidylinositol 3-kinase Catalytic Subunit, Chain A, domain 1"/>
    <property type="match status" value="1"/>
</dbReference>
<name>A0ABD0WJQ3_UMBPY</name>
<proteinExistence type="predicted"/>
<gene>
    <name evidence="2" type="ORF">UPYG_G00238740</name>
</gene>
<keyword evidence="3" id="KW-1185">Reference proteome</keyword>
<dbReference type="CDD" id="cd17039">
    <property type="entry name" value="Ubl_ubiquitin_like"/>
    <property type="match status" value="1"/>
</dbReference>
<dbReference type="InterPro" id="IPR029071">
    <property type="entry name" value="Ubiquitin-like_domsf"/>
</dbReference>
<comment type="caution">
    <text evidence="2">The sequence shown here is derived from an EMBL/GenBank/DDBJ whole genome shotgun (WGS) entry which is preliminary data.</text>
</comment>
<organism evidence="2 3">
    <name type="scientific">Umbra pygmaea</name>
    <name type="common">Eastern mudminnow</name>
    <dbReference type="NCBI Taxonomy" id="75934"/>
    <lineage>
        <taxon>Eukaryota</taxon>
        <taxon>Metazoa</taxon>
        <taxon>Chordata</taxon>
        <taxon>Craniata</taxon>
        <taxon>Vertebrata</taxon>
        <taxon>Euteleostomi</taxon>
        <taxon>Actinopterygii</taxon>
        <taxon>Neopterygii</taxon>
        <taxon>Teleostei</taxon>
        <taxon>Protacanthopterygii</taxon>
        <taxon>Esociformes</taxon>
        <taxon>Umbridae</taxon>
        <taxon>Umbra</taxon>
    </lineage>
</organism>
<feature type="domain" description="Ubiquitin-like" evidence="1">
    <location>
        <begin position="34"/>
        <end position="91"/>
    </location>
</feature>
<sequence length="91" mass="10244">MSKTTIYQVIVLGLTGERNICDVANTEKEMSRMTVQQLKKIIIGKLPKISGLSEDSLKLMYTTKMMEDTKPLSSYYIHHLSVIQLVAELPG</sequence>
<dbReference type="PROSITE" id="PS50053">
    <property type="entry name" value="UBIQUITIN_2"/>
    <property type="match status" value="1"/>
</dbReference>
<dbReference type="Pfam" id="PF00240">
    <property type="entry name" value="ubiquitin"/>
    <property type="match status" value="1"/>
</dbReference>
<evidence type="ECO:0000259" key="1">
    <source>
        <dbReference type="PROSITE" id="PS50053"/>
    </source>
</evidence>
<evidence type="ECO:0000313" key="2">
    <source>
        <dbReference type="EMBL" id="KAL0970208.1"/>
    </source>
</evidence>
<dbReference type="InterPro" id="IPR000626">
    <property type="entry name" value="Ubiquitin-like_dom"/>
</dbReference>
<reference evidence="2 3" key="1">
    <citation type="submission" date="2024-06" db="EMBL/GenBank/DDBJ databases">
        <authorList>
            <person name="Pan Q."/>
            <person name="Wen M."/>
            <person name="Jouanno E."/>
            <person name="Zahm M."/>
            <person name="Klopp C."/>
            <person name="Cabau C."/>
            <person name="Louis A."/>
            <person name="Berthelot C."/>
            <person name="Parey E."/>
            <person name="Roest Crollius H."/>
            <person name="Montfort J."/>
            <person name="Robinson-Rechavi M."/>
            <person name="Bouchez O."/>
            <person name="Lampietro C."/>
            <person name="Lopez Roques C."/>
            <person name="Donnadieu C."/>
            <person name="Postlethwait J."/>
            <person name="Bobe J."/>
            <person name="Verreycken H."/>
            <person name="Guiguen Y."/>
        </authorList>
    </citation>
    <scope>NUCLEOTIDE SEQUENCE [LARGE SCALE GENOMIC DNA]</scope>
    <source>
        <strain evidence="2">Up_M1</strain>
        <tissue evidence="2">Testis</tissue>
    </source>
</reference>